<evidence type="ECO:0000313" key="2">
    <source>
        <dbReference type="Proteomes" id="UP000018050"/>
    </source>
</evidence>
<reference evidence="1" key="1">
    <citation type="submission" date="2013-10" db="EMBL/GenBank/DDBJ databases">
        <title>Genomic analysis of the causative agents of coccidiosis in chickens.</title>
        <authorList>
            <person name="Reid A.J."/>
            <person name="Blake D."/>
            <person name="Billington K."/>
            <person name="Browne H."/>
            <person name="Dunn M."/>
            <person name="Hung S."/>
            <person name="Kawahara F."/>
            <person name="Miranda-Saavedra D."/>
            <person name="Mourier T."/>
            <person name="Nagra H."/>
            <person name="Otto T.D."/>
            <person name="Rawlings N."/>
            <person name="Sanchez A."/>
            <person name="Sanders M."/>
            <person name="Subramaniam C."/>
            <person name="Tay Y."/>
            <person name="Dear P."/>
            <person name="Doerig C."/>
            <person name="Gruber A."/>
            <person name="Parkinson J."/>
            <person name="Shirley M."/>
            <person name="Wan K.L."/>
            <person name="Berriman M."/>
            <person name="Tomley F."/>
            <person name="Pain A."/>
        </authorList>
    </citation>
    <scope>NUCLEOTIDE SEQUENCE</scope>
    <source>
        <strain evidence="1">Houghton</strain>
    </source>
</reference>
<evidence type="ECO:0000313" key="1">
    <source>
        <dbReference type="EMBL" id="CDI83342.1"/>
    </source>
</evidence>
<accession>U6GUU2</accession>
<protein>
    <submittedName>
        <fullName evidence="1">Uncharacterized protein</fullName>
    </submittedName>
</protein>
<sequence length="163" mass="18288">MLVSAVLDALFVRLEQLTRMEWFAADTEVIHLGTAGDALWMSAMETEESTAKFGRDSNGKERVDNLYISPSVLPFPVTRFAEALNRSSVKAEARRISTSKIRRWQPHWHPSGLQKAIASERTSIIGSPFLQTHERHAALSGWFDAEDTPARLAHPFEIAICLL</sequence>
<gene>
    <name evidence="1" type="ORF">EAH_00036140</name>
</gene>
<dbReference type="EMBL" id="HG673399">
    <property type="protein sequence ID" value="CDI83342.1"/>
    <property type="molecule type" value="Genomic_DNA"/>
</dbReference>
<dbReference type="AlphaFoldDB" id="U6GUU2"/>
<dbReference type="VEuPathDB" id="ToxoDB:EAH_00036140"/>
<reference evidence="1" key="2">
    <citation type="submission" date="2013-10" db="EMBL/GenBank/DDBJ databases">
        <authorList>
            <person name="Aslett M."/>
        </authorList>
    </citation>
    <scope>NUCLEOTIDE SEQUENCE</scope>
    <source>
        <strain evidence="1">Houghton</strain>
    </source>
</reference>
<name>U6GUU2_EIMAC</name>
<dbReference type="RefSeq" id="XP_013247527.1">
    <property type="nucleotide sequence ID" value="XM_013392073.1"/>
</dbReference>
<proteinExistence type="predicted"/>
<organism evidence="1 2">
    <name type="scientific">Eimeria acervulina</name>
    <name type="common">Coccidian parasite</name>
    <dbReference type="NCBI Taxonomy" id="5801"/>
    <lineage>
        <taxon>Eukaryota</taxon>
        <taxon>Sar</taxon>
        <taxon>Alveolata</taxon>
        <taxon>Apicomplexa</taxon>
        <taxon>Conoidasida</taxon>
        <taxon>Coccidia</taxon>
        <taxon>Eucoccidiorida</taxon>
        <taxon>Eimeriorina</taxon>
        <taxon>Eimeriidae</taxon>
        <taxon>Eimeria</taxon>
    </lineage>
</organism>
<keyword evidence="2" id="KW-1185">Reference proteome</keyword>
<dbReference type="Proteomes" id="UP000018050">
    <property type="component" value="Unassembled WGS sequence"/>
</dbReference>
<dbReference type="GeneID" id="25271684"/>